<keyword evidence="2" id="KW-0880">Kelch repeat</keyword>
<keyword evidence="6 8" id="KW-0472">Membrane</keyword>
<feature type="transmembrane region" description="Helical" evidence="8">
    <location>
        <begin position="149"/>
        <end position="168"/>
    </location>
</feature>
<evidence type="ECO:0000256" key="2">
    <source>
        <dbReference type="ARBA" id="ARBA00022441"/>
    </source>
</evidence>
<evidence type="ECO:0000256" key="7">
    <source>
        <dbReference type="SAM" id="MobiDB-lite"/>
    </source>
</evidence>
<dbReference type="GO" id="GO:0004930">
    <property type="term" value="F:G protein-coupled receptor activity"/>
    <property type="evidence" value="ECO:0007669"/>
    <property type="project" value="InterPro"/>
</dbReference>
<dbReference type="OrthoDB" id="45365at2759"/>
<dbReference type="Pfam" id="PF00001">
    <property type="entry name" value="7tm_1"/>
    <property type="match status" value="1"/>
</dbReference>
<dbReference type="Gene3D" id="2.120.10.80">
    <property type="entry name" value="Kelch-type beta propeller"/>
    <property type="match status" value="1"/>
</dbReference>
<feature type="transmembrane region" description="Helical" evidence="8">
    <location>
        <begin position="188"/>
        <end position="212"/>
    </location>
</feature>
<dbReference type="SUPFAM" id="SSF117281">
    <property type="entry name" value="Kelch motif"/>
    <property type="match status" value="1"/>
</dbReference>
<feature type="transmembrane region" description="Helical" evidence="8">
    <location>
        <begin position="66"/>
        <end position="87"/>
    </location>
</feature>
<feature type="transmembrane region" description="Helical" evidence="8">
    <location>
        <begin position="107"/>
        <end position="128"/>
    </location>
</feature>
<dbReference type="InterPro" id="IPR015915">
    <property type="entry name" value="Kelch-typ_b-propeller"/>
</dbReference>
<dbReference type="InterPro" id="IPR006652">
    <property type="entry name" value="Kelch_1"/>
</dbReference>
<reference evidence="10" key="1">
    <citation type="submission" date="2021-02" db="EMBL/GenBank/DDBJ databases">
        <authorList>
            <person name="Nowell W R."/>
        </authorList>
    </citation>
    <scope>NUCLEOTIDE SEQUENCE</scope>
</reference>
<evidence type="ECO:0000256" key="1">
    <source>
        <dbReference type="ARBA" id="ARBA00004370"/>
    </source>
</evidence>
<dbReference type="SUPFAM" id="SSF81321">
    <property type="entry name" value="Family A G protein-coupled receptor-like"/>
    <property type="match status" value="1"/>
</dbReference>
<dbReference type="SMART" id="SM00612">
    <property type="entry name" value="Kelch"/>
    <property type="match status" value="2"/>
</dbReference>
<comment type="caution">
    <text evidence="10">The sequence shown here is derived from an EMBL/GenBank/DDBJ whole genome shotgun (WGS) entry which is preliminary data.</text>
</comment>
<dbReference type="EMBL" id="CAJNOJ010000132">
    <property type="protein sequence ID" value="CAF1173508.1"/>
    <property type="molecule type" value="Genomic_DNA"/>
</dbReference>
<dbReference type="PROSITE" id="PS00237">
    <property type="entry name" value="G_PROTEIN_RECEP_F1_1"/>
    <property type="match status" value="1"/>
</dbReference>
<evidence type="ECO:0000256" key="8">
    <source>
        <dbReference type="SAM" id="Phobius"/>
    </source>
</evidence>
<evidence type="ECO:0000256" key="5">
    <source>
        <dbReference type="ARBA" id="ARBA00022989"/>
    </source>
</evidence>
<dbReference type="PANTHER" id="PTHR46344">
    <property type="entry name" value="OS02G0202900 PROTEIN"/>
    <property type="match status" value="1"/>
</dbReference>
<gene>
    <name evidence="10" type="ORF">EDS130_LOCUS23825</name>
</gene>
<feature type="region of interest" description="Disordered" evidence="7">
    <location>
        <begin position="293"/>
        <end position="312"/>
    </location>
</feature>
<dbReference type="Proteomes" id="UP000663852">
    <property type="component" value="Unassembled WGS sequence"/>
</dbReference>
<dbReference type="GO" id="GO:0016020">
    <property type="term" value="C:membrane"/>
    <property type="evidence" value="ECO:0007669"/>
    <property type="project" value="UniProtKB-SubCell"/>
</dbReference>
<sequence>MLHMATIQNSSSYSITSSSMTAVNTPFLVFLYRYGLGLIILLGFFGNLASTMPFSLAAVRATSTGCLFLVLAVLDTVFLLASTFDFVEVGLVQGPIFLNAYDVVCRLRSFLKGFASFCAAWILLIIAIDRWIRVRYSLMANKWCTHRNIALAILSSVTIATALHSHMLSPQLFGRFMPGVATSACGSWPFIQVIFGCLIPLSIMLLGSFDIYQNLQKNKSRIQPKFARQERLNRQMLIMMAVNVLTFFATTPPVNVRRIISAYQMSFASESNLQRIVNETGGLTVLLTMNHASTSSTSSTPSEQQRDRNPDYSRIWTTTGSMNHARYSHTASLLTNGKVLVAGGLNSNGALDSAELYDPSTEIWTTTANMNYTRWYATASVLANGNVMITGGANDHVLNTVELYDPSVQTWTTVHNMNGARHLHTASVLKNDMVIVIGGRNSDITLNTAEFYSLV</sequence>
<comment type="subcellular location">
    <subcellularLocation>
        <location evidence="1">Membrane</location>
    </subcellularLocation>
</comment>
<dbReference type="PANTHER" id="PTHR46344:SF27">
    <property type="entry name" value="KELCH REPEAT SUPERFAMILY PROTEIN"/>
    <property type="match status" value="1"/>
</dbReference>
<dbReference type="AlphaFoldDB" id="A0A814UCT5"/>
<dbReference type="InterPro" id="IPR000276">
    <property type="entry name" value="GPCR_Rhodpsn"/>
</dbReference>
<dbReference type="CDD" id="cd00637">
    <property type="entry name" value="7tm_classA_rhodopsin-like"/>
    <property type="match status" value="1"/>
</dbReference>
<dbReference type="InterPro" id="IPR017452">
    <property type="entry name" value="GPCR_Rhodpsn_7TM"/>
</dbReference>
<evidence type="ECO:0000313" key="11">
    <source>
        <dbReference type="Proteomes" id="UP000663852"/>
    </source>
</evidence>
<feature type="compositionally biased region" description="Low complexity" evidence="7">
    <location>
        <begin position="293"/>
        <end position="302"/>
    </location>
</feature>
<keyword evidence="5 8" id="KW-1133">Transmembrane helix</keyword>
<organism evidence="10 11">
    <name type="scientific">Adineta ricciae</name>
    <name type="common">Rotifer</name>
    <dbReference type="NCBI Taxonomy" id="249248"/>
    <lineage>
        <taxon>Eukaryota</taxon>
        <taxon>Metazoa</taxon>
        <taxon>Spiralia</taxon>
        <taxon>Gnathifera</taxon>
        <taxon>Rotifera</taxon>
        <taxon>Eurotatoria</taxon>
        <taxon>Bdelloidea</taxon>
        <taxon>Adinetida</taxon>
        <taxon>Adinetidae</taxon>
        <taxon>Adineta</taxon>
    </lineage>
</organism>
<keyword evidence="4" id="KW-0677">Repeat</keyword>
<evidence type="ECO:0000256" key="4">
    <source>
        <dbReference type="ARBA" id="ARBA00022737"/>
    </source>
</evidence>
<evidence type="ECO:0000256" key="3">
    <source>
        <dbReference type="ARBA" id="ARBA00022692"/>
    </source>
</evidence>
<name>A0A814UCT5_ADIRI</name>
<protein>
    <recommendedName>
        <fullName evidence="9">G-protein coupled receptors family 1 profile domain-containing protein</fullName>
    </recommendedName>
</protein>
<feature type="transmembrane region" description="Helical" evidence="8">
    <location>
        <begin position="38"/>
        <end position="59"/>
    </location>
</feature>
<accession>A0A814UCT5</accession>
<evidence type="ECO:0000259" key="9">
    <source>
        <dbReference type="PROSITE" id="PS50262"/>
    </source>
</evidence>
<evidence type="ECO:0000313" key="10">
    <source>
        <dbReference type="EMBL" id="CAF1173508.1"/>
    </source>
</evidence>
<dbReference type="Gene3D" id="1.20.1070.10">
    <property type="entry name" value="Rhodopsin 7-helix transmembrane proteins"/>
    <property type="match status" value="1"/>
</dbReference>
<evidence type="ECO:0000256" key="6">
    <source>
        <dbReference type="ARBA" id="ARBA00023136"/>
    </source>
</evidence>
<feature type="transmembrane region" description="Helical" evidence="8">
    <location>
        <begin position="232"/>
        <end position="250"/>
    </location>
</feature>
<dbReference type="Pfam" id="PF24681">
    <property type="entry name" value="Kelch_KLHDC2_KLHL20_DRC7"/>
    <property type="match status" value="1"/>
</dbReference>
<proteinExistence type="predicted"/>
<dbReference type="PROSITE" id="PS50262">
    <property type="entry name" value="G_PROTEIN_RECEP_F1_2"/>
    <property type="match status" value="1"/>
</dbReference>
<keyword evidence="3 8" id="KW-0812">Transmembrane</keyword>
<feature type="domain" description="G-protein coupled receptors family 1 profile" evidence="9">
    <location>
        <begin position="46"/>
        <end position="299"/>
    </location>
</feature>